<name>A0AAD5M9Y6_PARTN</name>
<accession>A0AAD5M9Y6</accession>
<gene>
    <name evidence="1" type="ORF">KIN20_011767</name>
</gene>
<evidence type="ECO:0000313" key="2">
    <source>
        <dbReference type="Proteomes" id="UP001196413"/>
    </source>
</evidence>
<dbReference type="AlphaFoldDB" id="A0AAD5M9Y6"/>
<evidence type="ECO:0000313" key="1">
    <source>
        <dbReference type="EMBL" id="KAJ1354750.1"/>
    </source>
</evidence>
<proteinExistence type="predicted"/>
<protein>
    <submittedName>
        <fullName evidence="1">Uncharacterized protein</fullName>
    </submittedName>
</protein>
<comment type="caution">
    <text evidence="1">The sequence shown here is derived from an EMBL/GenBank/DDBJ whole genome shotgun (WGS) entry which is preliminary data.</text>
</comment>
<dbReference type="EMBL" id="JAHQIW010002194">
    <property type="protein sequence ID" value="KAJ1354750.1"/>
    <property type="molecule type" value="Genomic_DNA"/>
</dbReference>
<sequence>MDVASSRLLAWCSKTPTPTNSLNFSLAFFAVVDVCEKSSEHMDSKRIPSGK</sequence>
<keyword evidence="2" id="KW-1185">Reference proteome</keyword>
<reference evidence="1" key="1">
    <citation type="submission" date="2021-06" db="EMBL/GenBank/DDBJ databases">
        <title>Parelaphostrongylus tenuis whole genome reference sequence.</title>
        <authorList>
            <person name="Garwood T.J."/>
            <person name="Larsen P.A."/>
            <person name="Fountain-Jones N.M."/>
            <person name="Garbe J.R."/>
            <person name="Macchietto M.G."/>
            <person name="Kania S.A."/>
            <person name="Gerhold R.W."/>
            <person name="Richards J.E."/>
            <person name="Wolf T.M."/>
        </authorList>
    </citation>
    <scope>NUCLEOTIDE SEQUENCE</scope>
    <source>
        <strain evidence="1">MNPRO001-30</strain>
        <tissue evidence="1">Meninges</tissue>
    </source>
</reference>
<organism evidence="1 2">
    <name type="scientific">Parelaphostrongylus tenuis</name>
    <name type="common">Meningeal worm</name>
    <dbReference type="NCBI Taxonomy" id="148309"/>
    <lineage>
        <taxon>Eukaryota</taxon>
        <taxon>Metazoa</taxon>
        <taxon>Ecdysozoa</taxon>
        <taxon>Nematoda</taxon>
        <taxon>Chromadorea</taxon>
        <taxon>Rhabditida</taxon>
        <taxon>Rhabditina</taxon>
        <taxon>Rhabditomorpha</taxon>
        <taxon>Strongyloidea</taxon>
        <taxon>Metastrongylidae</taxon>
        <taxon>Parelaphostrongylus</taxon>
    </lineage>
</organism>
<dbReference type="Proteomes" id="UP001196413">
    <property type="component" value="Unassembled WGS sequence"/>
</dbReference>